<dbReference type="Proteomes" id="UP000291084">
    <property type="component" value="Chromosome 9"/>
</dbReference>
<dbReference type="EMBL" id="AP015042">
    <property type="protein sequence ID" value="BAT97252.1"/>
    <property type="molecule type" value="Genomic_DNA"/>
</dbReference>
<evidence type="ECO:0000313" key="2">
    <source>
        <dbReference type="EMBL" id="BAT97252.1"/>
    </source>
</evidence>
<accession>A0A0S3SWL2</accession>
<reference evidence="2 3" key="1">
    <citation type="journal article" date="2015" name="Sci. Rep.">
        <title>The power of single molecule real-time sequencing technology in the de novo assembly of a eukaryotic genome.</title>
        <authorList>
            <person name="Sakai H."/>
            <person name="Naito K."/>
            <person name="Ogiso-Tanaka E."/>
            <person name="Takahashi Y."/>
            <person name="Iseki K."/>
            <person name="Muto C."/>
            <person name="Satou K."/>
            <person name="Teruya K."/>
            <person name="Shiroma A."/>
            <person name="Shimoji M."/>
            <person name="Hirano T."/>
            <person name="Itoh T."/>
            <person name="Kaga A."/>
            <person name="Tomooka N."/>
        </authorList>
    </citation>
    <scope>NUCLEOTIDE SEQUENCE [LARGE SCALE GENOMIC DNA]</scope>
    <source>
        <strain evidence="3">cv. Shumari</strain>
    </source>
</reference>
<feature type="transmembrane region" description="Helical" evidence="1">
    <location>
        <begin position="12"/>
        <end position="31"/>
    </location>
</feature>
<evidence type="ECO:0000256" key="1">
    <source>
        <dbReference type="SAM" id="Phobius"/>
    </source>
</evidence>
<sequence length="75" mass="8403">MKTYYSRLKKSYSTMIVVYLPVISSFSLRFIPSLDFIFESSLSSSFSRTILRANALMPSTCAIASTPSTPSPPRR</sequence>
<keyword evidence="3" id="KW-1185">Reference proteome</keyword>
<keyword evidence="1" id="KW-0472">Membrane</keyword>
<dbReference type="AlphaFoldDB" id="A0A0S3SWL2"/>
<keyword evidence="1" id="KW-0812">Transmembrane</keyword>
<organism evidence="2 3">
    <name type="scientific">Vigna angularis var. angularis</name>
    <dbReference type="NCBI Taxonomy" id="157739"/>
    <lineage>
        <taxon>Eukaryota</taxon>
        <taxon>Viridiplantae</taxon>
        <taxon>Streptophyta</taxon>
        <taxon>Embryophyta</taxon>
        <taxon>Tracheophyta</taxon>
        <taxon>Spermatophyta</taxon>
        <taxon>Magnoliopsida</taxon>
        <taxon>eudicotyledons</taxon>
        <taxon>Gunneridae</taxon>
        <taxon>Pentapetalae</taxon>
        <taxon>rosids</taxon>
        <taxon>fabids</taxon>
        <taxon>Fabales</taxon>
        <taxon>Fabaceae</taxon>
        <taxon>Papilionoideae</taxon>
        <taxon>50 kb inversion clade</taxon>
        <taxon>NPAAA clade</taxon>
        <taxon>indigoferoid/millettioid clade</taxon>
        <taxon>Phaseoleae</taxon>
        <taxon>Vigna</taxon>
    </lineage>
</organism>
<proteinExistence type="predicted"/>
<protein>
    <submittedName>
        <fullName evidence="2">Uncharacterized protein</fullName>
    </submittedName>
</protein>
<gene>
    <name evidence="2" type="primary">Vigan.09G064200</name>
    <name evidence="2" type="ORF">VIGAN_09064200</name>
</gene>
<evidence type="ECO:0000313" key="3">
    <source>
        <dbReference type="Proteomes" id="UP000291084"/>
    </source>
</evidence>
<name>A0A0S3SWL2_PHAAN</name>
<keyword evidence="1" id="KW-1133">Transmembrane helix</keyword>